<protein>
    <submittedName>
        <fullName evidence="2">Uncharacterized protein</fullName>
    </submittedName>
</protein>
<feature type="region of interest" description="Disordered" evidence="1">
    <location>
        <begin position="98"/>
        <end position="117"/>
    </location>
</feature>
<reference evidence="2" key="1">
    <citation type="journal article" date="2014" name="Int. J. Syst. Evol. Microbiol.">
        <title>Complete genome of a new Firmicutes species belonging to the dominant human colonic microbiota ('Ruminococcus bicirculans') reveals two chromosomes and a selective capacity to utilize plant glucans.</title>
        <authorList>
            <consortium name="NISC Comparative Sequencing Program"/>
            <person name="Wegmann U."/>
            <person name="Louis P."/>
            <person name="Goesmann A."/>
            <person name="Henrissat B."/>
            <person name="Duncan S.H."/>
            <person name="Flint H.J."/>
        </authorList>
    </citation>
    <scope>NUCLEOTIDE SEQUENCE</scope>
    <source>
        <strain evidence="2">VKM B-1499</strain>
    </source>
</reference>
<keyword evidence="3" id="KW-1185">Reference proteome</keyword>
<proteinExistence type="predicted"/>
<comment type="caution">
    <text evidence="2">The sequence shown here is derived from an EMBL/GenBank/DDBJ whole genome shotgun (WGS) entry which is preliminary data.</text>
</comment>
<reference evidence="2" key="2">
    <citation type="submission" date="2023-01" db="EMBL/GenBank/DDBJ databases">
        <authorList>
            <person name="Sun Q."/>
            <person name="Evtushenko L."/>
        </authorList>
    </citation>
    <scope>NUCLEOTIDE SEQUENCE</scope>
    <source>
        <strain evidence="2">VKM B-1499</strain>
    </source>
</reference>
<dbReference type="Proteomes" id="UP001143509">
    <property type="component" value="Unassembled WGS sequence"/>
</dbReference>
<sequence>MTLRYAPIEQEAILLKAVWDMIDDMVNLEIFDYPMTSRPTNLVFKSGTHKRVFAILLAISWPSPGHPRCPSPSRLRRQARARPIEPICSIWTASAVSRPWAPTPPVWRLPPRPSRTG</sequence>
<evidence type="ECO:0000313" key="3">
    <source>
        <dbReference type="Proteomes" id="UP001143509"/>
    </source>
</evidence>
<dbReference type="RefSeq" id="WP_055808210.1">
    <property type="nucleotide sequence ID" value="NZ_BSFD01000002.1"/>
</dbReference>
<feature type="compositionally biased region" description="Pro residues" evidence="1">
    <location>
        <begin position="101"/>
        <end position="117"/>
    </location>
</feature>
<gene>
    <name evidence="2" type="ORF">GCM10017620_07180</name>
</gene>
<name>A0ABQ5T6J5_9CAUL</name>
<evidence type="ECO:0000313" key="2">
    <source>
        <dbReference type="EMBL" id="GLK47745.1"/>
    </source>
</evidence>
<accession>A0ABQ5T6J5</accession>
<dbReference type="EMBL" id="BSFD01000002">
    <property type="protein sequence ID" value="GLK47745.1"/>
    <property type="molecule type" value="Genomic_DNA"/>
</dbReference>
<organism evidence="2 3">
    <name type="scientific">Brevundimonas intermedia</name>
    <dbReference type="NCBI Taxonomy" id="74315"/>
    <lineage>
        <taxon>Bacteria</taxon>
        <taxon>Pseudomonadati</taxon>
        <taxon>Pseudomonadota</taxon>
        <taxon>Alphaproteobacteria</taxon>
        <taxon>Caulobacterales</taxon>
        <taxon>Caulobacteraceae</taxon>
        <taxon>Brevundimonas</taxon>
    </lineage>
</organism>
<evidence type="ECO:0000256" key="1">
    <source>
        <dbReference type="SAM" id="MobiDB-lite"/>
    </source>
</evidence>